<dbReference type="RefSeq" id="WP_026933831.1">
    <property type="nucleotide sequence ID" value="NZ_LT629745.1"/>
</dbReference>
<dbReference type="InterPro" id="IPR007837">
    <property type="entry name" value="DinB"/>
</dbReference>
<sequence>MKDYFKQLMEYSHYYNLEIIKKFQDGDLEFMIPERAILLLSHTLNAQKIWNNRLAGEEDKVDVWGNVEVDEMEHAENANFEETIGVLEKEDLDRIVEFRNSRGESYQNSVRDIIFHVINHSTYHRGQIATEFRKQGIDPIVSDFVYYKLDK</sequence>
<evidence type="ECO:0000313" key="5">
    <source>
        <dbReference type="Proteomes" id="UP000198858"/>
    </source>
</evidence>
<dbReference type="PANTHER" id="PTHR37302">
    <property type="entry name" value="SLR1116 PROTEIN"/>
    <property type="match status" value="1"/>
</dbReference>
<name>A0A1H1PU32_9FLAO</name>
<dbReference type="EMBL" id="LT629745">
    <property type="protein sequence ID" value="SDS14851.1"/>
    <property type="molecule type" value="Genomic_DNA"/>
</dbReference>
<dbReference type="Proteomes" id="UP000198858">
    <property type="component" value="Chromosome I"/>
</dbReference>
<dbReference type="AlphaFoldDB" id="A0A1H1PU32"/>
<keyword evidence="2 3" id="KW-0479">Metal-binding</keyword>
<dbReference type="Gene3D" id="1.20.120.450">
    <property type="entry name" value="dinb family like domain"/>
    <property type="match status" value="1"/>
</dbReference>
<reference evidence="4 5" key="1">
    <citation type="submission" date="2016-10" db="EMBL/GenBank/DDBJ databases">
        <authorList>
            <person name="Varghese N."/>
            <person name="Submissions S."/>
        </authorList>
    </citation>
    <scope>NUCLEOTIDE SEQUENCE [LARGE SCALE GENOMIC DNA]</scope>
    <source>
        <strain evidence="4 5">Mar_2010_102</strain>
    </source>
</reference>
<evidence type="ECO:0000313" key="4">
    <source>
        <dbReference type="EMBL" id="SDS14851.1"/>
    </source>
</evidence>
<evidence type="ECO:0000256" key="2">
    <source>
        <dbReference type="ARBA" id="ARBA00022723"/>
    </source>
</evidence>
<dbReference type="STRING" id="1250231.SAMN04488552_2261"/>
<dbReference type="PANTHER" id="PTHR37302:SF3">
    <property type="entry name" value="DAMAGE-INDUCIBLE PROTEIN DINB"/>
    <property type="match status" value="1"/>
</dbReference>
<feature type="binding site" evidence="3">
    <location>
        <position position="42"/>
    </location>
    <ligand>
        <name>a divalent metal cation</name>
        <dbReference type="ChEBI" id="CHEBI:60240"/>
    </ligand>
</feature>
<dbReference type="InterPro" id="IPR034660">
    <property type="entry name" value="DinB/YfiT-like"/>
</dbReference>
<feature type="binding site" evidence="3">
    <location>
        <position position="124"/>
    </location>
    <ligand>
        <name>a divalent metal cation</name>
        <dbReference type="ChEBI" id="CHEBI:60240"/>
    </ligand>
</feature>
<proteinExistence type="inferred from homology"/>
<evidence type="ECO:0000256" key="3">
    <source>
        <dbReference type="PIRSR" id="PIRSR607837-1"/>
    </source>
</evidence>
<gene>
    <name evidence="4" type="ORF">SAMN04488552_2261</name>
</gene>
<protein>
    <submittedName>
        <fullName evidence="4">Uncharacterized damage-inducible protein DinB (Forms a four-helix bundle)</fullName>
    </submittedName>
</protein>
<dbReference type="Pfam" id="PF05163">
    <property type="entry name" value="DinB"/>
    <property type="match status" value="1"/>
</dbReference>
<comment type="similarity">
    <text evidence="1">Belongs to the DinB family.</text>
</comment>
<evidence type="ECO:0000256" key="1">
    <source>
        <dbReference type="ARBA" id="ARBA00008635"/>
    </source>
</evidence>
<feature type="binding site" evidence="3">
    <location>
        <position position="120"/>
    </location>
    <ligand>
        <name>a divalent metal cation</name>
        <dbReference type="ChEBI" id="CHEBI:60240"/>
    </ligand>
</feature>
<accession>A0A1H1PU32</accession>
<organism evidence="4 5">
    <name type="scientific">Christiangramia echinicola</name>
    <dbReference type="NCBI Taxonomy" id="279359"/>
    <lineage>
        <taxon>Bacteria</taxon>
        <taxon>Pseudomonadati</taxon>
        <taxon>Bacteroidota</taxon>
        <taxon>Flavobacteriia</taxon>
        <taxon>Flavobacteriales</taxon>
        <taxon>Flavobacteriaceae</taxon>
        <taxon>Christiangramia</taxon>
    </lineage>
</organism>
<keyword evidence="5" id="KW-1185">Reference proteome</keyword>
<dbReference type="SUPFAM" id="SSF109854">
    <property type="entry name" value="DinB/YfiT-like putative metalloenzymes"/>
    <property type="match status" value="1"/>
</dbReference>
<dbReference type="GO" id="GO:0046872">
    <property type="term" value="F:metal ion binding"/>
    <property type="evidence" value="ECO:0007669"/>
    <property type="project" value="UniProtKB-KW"/>
</dbReference>